<evidence type="ECO:0000313" key="3">
    <source>
        <dbReference type="Proteomes" id="UP000000709"/>
    </source>
</evidence>
<dbReference type="AlphaFoldDB" id="G3APA9"/>
<name>G3APA9_SPAPN</name>
<dbReference type="PANTHER" id="PTHR31126:SF1">
    <property type="entry name" value="TYROSINE SPECIFIC PROTEIN PHOSPHATASES DOMAIN-CONTAINING PROTEIN"/>
    <property type="match status" value="1"/>
</dbReference>
<dbReference type="InterPro" id="IPR016130">
    <property type="entry name" value="Tyr_Pase_AS"/>
</dbReference>
<sequence>MTAPSRYNPPPPREVHVRLGKGVSATLAIPHSVDAKNPFEAGFAPATHKAALILHGQAGHRNYCYQKLTAHRLAAELGIYSLRIDFRGCGDSADNVDRLVGRQLEQDLEDIQDSVEFLMDGTKNTLGIDLTLSSIIAHSRGGVAMFLWAQNQDALLKRGDPRAIIVPNLVNCSTRYDSPSVMDRYSFSPDTDFIPIKMFRHGKLQEMELAAREIYGLAIPDFSNLYQLSRDWSVLSVYGLQDNIIPVDDFTNFANVLNRGRHSHRLEVIPDADHNFYGTTKMGPDDDIHEFNPHNYPIKRGVINYNALVSDYIIDYLSPENEMERFLSTSNVIGRVSRWKEVEGVNNFRDIGGWRIHSPTFKLRSDTVARESHAHLNYYVKPHVAFRCANISGLTPKGAETLQTLGIKAIFDLRSDGEVKQDGYPQNLEQYGIVRIHAPVFTNDDYSPQAIALRYTNLMTSWSTYIHVYEDMLELGTFAYKTVFEFIRDQNQPFVFHCTAGKDRTGILGMLILLLAGVDKNTIAREYELTTVGLRPDHPILRGKFQETVRKLREKLGDSGAGFDLLMSHGRKNWRVEEDGFENLISSRYEAMLATVGLFMKKYGSITNYMKNKLHFSQEDIIKIYENLVVVDPQNFGFEASSHVNWDHRNMGKAKF</sequence>
<dbReference type="RefSeq" id="XP_007375362.1">
    <property type="nucleotide sequence ID" value="XM_007375300.1"/>
</dbReference>
<dbReference type="SUPFAM" id="SSF52799">
    <property type="entry name" value="(Phosphotyrosine protein) phosphatases II"/>
    <property type="match status" value="1"/>
</dbReference>
<organism evidence="3">
    <name type="scientific">Spathaspora passalidarum (strain NRRL Y-27907 / 11-Y1)</name>
    <dbReference type="NCBI Taxonomy" id="619300"/>
    <lineage>
        <taxon>Eukaryota</taxon>
        <taxon>Fungi</taxon>
        <taxon>Dikarya</taxon>
        <taxon>Ascomycota</taxon>
        <taxon>Saccharomycotina</taxon>
        <taxon>Pichiomycetes</taxon>
        <taxon>Debaryomycetaceae</taxon>
        <taxon>Spathaspora</taxon>
    </lineage>
</organism>
<dbReference type="SUPFAM" id="SSF53474">
    <property type="entry name" value="alpha/beta-Hydrolases"/>
    <property type="match status" value="1"/>
</dbReference>
<dbReference type="EMBL" id="GL996502">
    <property type="protein sequence ID" value="EGW32086.1"/>
    <property type="molecule type" value="Genomic_DNA"/>
</dbReference>
<dbReference type="GeneID" id="18873754"/>
<dbReference type="Gene3D" id="3.40.50.1820">
    <property type="entry name" value="alpha/beta hydrolase"/>
    <property type="match status" value="1"/>
</dbReference>
<dbReference type="STRING" id="619300.G3APA9"/>
<protein>
    <recommendedName>
        <fullName evidence="1">Tyrosine specific protein phosphatases domain-containing protein</fullName>
    </recommendedName>
</protein>
<dbReference type="PROSITE" id="PS50056">
    <property type="entry name" value="TYR_PHOSPHATASE_2"/>
    <property type="match status" value="1"/>
</dbReference>
<dbReference type="HOGENOM" id="CLU_444876_0_0_1"/>
<dbReference type="Gene3D" id="3.90.190.10">
    <property type="entry name" value="Protein tyrosine phosphatase superfamily"/>
    <property type="match status" value="1"/>
</dbReference>
<feature type="domain" description="Tyrosine specific protein phosphatases" evidence="1">
    <location>
        <begin position="470"/>
        <end position="519"/>
    </location>
</feature>
<dbReference type="PROSITE" id="PS00383">
    <property type="entry name" value="TYR_PHOSPHATASE_1"/>
    <property type="match status" value="1"/>
</dbReference>
<dbReference type="OMA" id="RNYCYQK"/>
<dbReference type="GO" id="GO:0004721">
    <property type="term" value="F:phosphoprotein phosphatase activity"/>
    <property type="evidence" value="ECO:0007669"/>
    <property type="project" value="InterPro"/>
</dbReference>
<evidence type="ECO:0000313" key="2">
    <source>
        <dbReference type="EMBL" id="EGW32086.1"/>
    </source>
</evidence>
<dbReference type="PANTHER" id="PTHR31126">
    <property type="entry name" value="TYROSINE-PROTEIN PHOSPHATASE"/>
    <property type="match status" value="1"/>
</dbReference>
<proteinExistence type="predicted"/>
<dbReference type="Pfam" id="PF13350">
    <property type="entry name" value="Y_phosphatase3"/>
    <property type="match status" value="1"/>
</dbReference>
<dbReference type="InterPro" id="IPR000387">
    <property type="entry name" value="Tyr_Pase_dom"/>
</dbReference>
<dbReference type="InParanoid" id="G3APA9"/>
<dbReference type="InterPro" id="IPR026893">
    <property type="entry name" value="Tyr/Ser_Pase_IphP-type"/>
</dbReference>
<dbReference type="InterPro" id="IPR029021">
    <property type="entry name" value="Prot-tyrosine_phosphatase-like"/>
</dbReference>
<gene>
    <name evidence="2" type="ORF">SPAPADRAFT_61167</name>
</gene>
<keyword evidence="3" id="KW-1185">Reference proteome</keyword>
<accession>G3APA9</accession>
<reference evidence="2 3" key="1">
    <citation type="journal article" date="2011" name="Proc. Natl. Acad. Sci. U.S.A.">
        <title>Comparative genomics of xylose-fermenting fungi for enhanced biofuel production.</title>
        <authorList>
            <person name="Wohlbach D.J."/>
            <person name="Kuo A."/>
            <person name="Sato T.K."/>
            <person name="Potts K.M."/>
            <person name="Salamov A.A."/>
            <person name="LaButti K.M."/>
            <person name="Sun H."/>
            <person name="Clum A."/>
            <person name="Pangilinan J.L."/>
            <person name="Lindquist E.A."/>
            <person name="Lucas S."/>
            <person name="Lapidus A."/>
            <person name="Jin M."/>
            <person name="Gunawan C."/>
            <person name="Balan V."/>
            <person name="Dale B.E."/>
            <person name="Jeffries T.W."/>
            <person name="Zinkel R."/>
            <person name="Barry K.W."/>
            <person name="Grigoriev I.V."/>
            <person name="Gasch A.P."/>
        </authorList>
    </citation>
    <scope>NUCLEOTIDE SEQUENCE [LARGE SCALE GENOMIC DNA]</scope>
    <source>
        <strain evidence="3">NRRL Y-27907 / 11-Y1</strain>
    </source>
</reference>
<dbReference type="Proteomes" id="UP000000709">
    <property type="component" value="Unassembled WGS sequence"/>
</dbReference>
<dbReference type="InterPro" id="IPR029058">
    <property type="entry name" value="AB_hydrolase_fold"/>
</dbReference>
<dbReference type="KEGG" id="spaa:SPAPADRAFT_61167"/>
<dbReference type="eggNOG" id="KOG4667">
    <property type="taxonomic scope" value="Eukaryota"/>
</dbReference>
<dbReference type="OrthoDB" id="449382at2759"/>
<evidence type="ECO:0000259" key="1">
    <source>
        <dbReference type="PROSITE" id="PS50056"/>
    </source>
</evidence>